<reference evidence="6" key="1">
    <citation type="journal article" date="2016" name="Genome Announc.">
        <title>Draft genome sequences of fungus Aspergillus calidoustus.</title>
        <authorList>
            <person name="Horn F."/>
            <person name="Linde J."/>
            <person name="Mattern D.J."/>
            <person name="Walther G."/>
            <person name="Guthke R."/>
            <person name="Scherlach K."/>
            <person name="Martin K."/>
            <person name="Brakhage A.A."/>
            <person name="Petzke L."/>
            <person name="Valiante V."/>
        </authorList>
    </citation>
    <scope>NUCLEOTIDE SEQUENCE [LARGE SCALE GENOMIC DNA]</scope>
    <source>
        <strain evidence="6">SF006504</strain>
    </source>
</reference>
<organism evidence="5 6">
    <name type="scientific">Aspergillus calidoustus</name>
    <dbReference type="NCBI Taxonomy" id="454130"/>
    <lineage>
        <taxon>Eukaryota</taxon>
        <taxon>Fungi</taxon>
        <taxon>Dikarya</taxon>
        <taxon>Ascomycota</taxon>
        <taxon>Pezizomycotina</taxon>
        <taxon>Eurotiomycetes</taxon>
        <taxon>Eurotiomycetidae</taxon>
        <taxon>Eurotiales</taxon>
        <taxon>Aspergillaceae</taxon>
        <taxon>Aspergillus</taxon>
        <taxon>Aspergillus subgen. Nidulantes</taxon>
    </lineage>
</organism>
<evidence type="ECO:0000256" key="4">
    <source>
        <dbReference type="RuleBase" id="RU000363"/>
    </source>
</evidence>
<evidence type="ECO:0000256" key="3">
    <source>
        <dbReference type="ARBA" id="ARBA00023002"/>
    </source>
</evidence>
<keyword evidence="2" id="KW-0521">NADP</keyword>
<dbReference type="PANTHER" id="PTHR44169">
    <property type="entry name" value="NADPH-DEPENDENT 1-ACYLDIHYDROXYACETONE PHOSPHATE REDUCTASE"/>
    <property type="match status" value="1"/>
</dbReference>
<evidence type="ECO:0000256" key="2">
    <source>
        <dbReference type="ARBA" id="ARBA00022857"/>
    </source>
</evidence>
<dbReference type="PRINTS" id="PR00080">
    <property type="entry name" value="SDRFAMILY"/>
</dbReference>
<dbReference type="GO" id="GO:0000140">
    <property type="term" value="F:acylglycerone-phosphate reductase (NADP+) activity"/>
    <property type="evidence" value="ECO:0007669"/>
    <property type="project" value="TreeGrafter"/>
</dbReference>
<dbReference type="OMA" id="IWRGKMA"/>
<dbReference type="PANTHER" id="PTHR44169:SF3">
    <property type="entry name" value="SHORT-CHAIN DEHYDROGENASE SRDE"/>
    <property type="match status" value="1"/>
</dbReference>
<keyword evidence="6" id="KW-1185">Reference proteome</keyword>
<dbReference type="CDD" id="cd05374">
    <property type="entry name" value="17beta-HSD-like_SDR_c"/>
    <property type="match status" value="1"/>
</dbReference>
<evidence type="ECO:0008006" key="7">
    <source>
        <dbReference type="Google" id="ProtNLM"/>
    </source>
</evidence>
<dbReference type="GO" id="GO:0005811">
    <property type="term" value="C:lipid droplet"/>
    <property type="evidence" value="ECO:0007669"/>
    <property type="project" value="TreeGrafter"/>
</dbReference>
<dbReference type="InterPro" id="IPR036291">
    <property type="entry name" value="NAD(P)-bd_dom_sf"/>
</dbReference>
<dbReference type="STRING" id="454130.A0A0U4Z2N1"/>
<dbReference type="AlphaFoldDB" id="A0A0U4Z2N1"/>
<proteinExistence type="inferred from homology"/>
<gene>
    <name evidence="5" type="ORF">ASPCAL05077</name>
</gene>
<evidence type="ECO:0000256" key="1">
    <source>
        <dbReference type="ARBA" id="ARBA00006484"/>
    </source>
</evidence>
<comment type="similarity">
    <text evidence="1 4">Belongs to the short-chain dehydrogenases/reductases (SDR) family.</text>
</comment>
<protein>
    <recommendedName>
        <fullName evidence="7">Short-chain dehydrogenase/reductase</fullName>
    </recommendedName>
</protein>
<evidence type="ECO:0000313" key="6">
    <source>
        <dbReference type="Proteomes" id="UP000054771"/>
    </source>
</evidence>
<dbReference type="SUPFAM" id="SSF51735">
    <property type="entry name" value="NAD(P)-binding Rossmann-fold domains"/>
    <property type="match status" value="1"/>
</dbReference>
<dbReference type="InterPro" id="IPR020904">
    <property type="entry name" value="Sc_DH/Rdtase_CS"/>
</dbReference>
<keyword evidence="3" id="KW-0560">Oxidoreductase</keyword>
<dbReference type="OrthoDB" id="2102561at2759"/>
<dbReference type="Proteomes" id="UP000054771">
    <property type="component" value="Unassembled WGS sequence"/>
</dbReference>
<dbReference type="PRINTS" id="PR00081">
    <property type="entry name" value="GDHRDH"/>
</dbReference>
<dbReference type="Pfam" id="PF00106">
    <property type="entry name" value="adh_short"/>
    <property type="match status" value="1"/>
</dbReference>
<dbReference type="GO" id="GO:0004806">
    <property type="term" value="F:triacylglycerol lipase activity"/>
    <property type="evidence" value="ECO:0007669"/>
    <property type="project" value="TreeGrafter"/>
</dbReference>
<sequence>MGQKTVLITGCSEGGIGDALAKTFHKKGFRVFASARNTAKVQHLKDMGLDIVQLDVTDERSIEQAVSAVKAATGGYLDFLVKNSGSGYGMPLLDSDVSVAKKMFDVNVFAVVTVTQAFAPLLIASQGTIINIGSVLGKMPLPWSGYYNASKAAVAILTDQMRIEFAPWKVRAILVDTGAIRTKFLDNLPSAPRLPENSLYYPAKDVIEPALAGTEVEKIAMDVNSYAEVVVNNAIRSSPKKHLWSGGGALITWLASTFGWSTIWDTLLPPLAHMPDITNKIRTAEKAEQNREKTK</sequence>
<dbReference type="FunFam" id="3.40.50.720:FF:000261">
    <property type="entry name" value="NADPH-dependent 1-acyldihydroxyacetone phosphate reductase"/>
    <property type="match status" value="1"/>
</dbReference>
<dbReference type="GO" id="GO:0019433">
    <property type="term" value="P:triglyceride catabolic process"/>
    <property type="evidence" value="ECO:0007669"/>
    <property type="project" value="TreeGrafter"/>
</dbReference>
<dbReference type="GO" id="GO:0044550">
    <property type="term" value="P:secondary metabolite biosynthetic process"/>
    <property type="evidence" value="ECO:0007669"/>
    <property type="project" value="UniProtKB-ARBA"/>
</dbReference>
<dbReference type="Gene3D" id="3.40.50.720">
    <property type="entry name" value="NAD(P)-binding Rossmann-like Domain"/>
    <property type="match status" value="1"/>
</dbReference>
<dbReference type="GO" id="GO:0006654">
    <property type="term" value="P:phosphatidic acid biosynthetic process"/>
    <property type="evidence" value="ECO:0007669"/>
    <property type="project" value="TreeGrafter"/>
</dbReference>
<dbReference type="GO" id="GO:0005783">
    <property type="term" value="C:endoplasmic reticulum"/>
    <property type="evidence" value="ECO:0007669"/>
    <property type="project" value="TreeGrafter"/>
</dbReference>
<dbReference type="EMBL" id="CDMC01000004">
    <property type="protein sequence ID" value="CEL03941.1"/>
    <property type="molecule type" value="Genomic_DNA"/>
</dbReference>
<dbReference type="PROSITE" id="PS00061">
    <property type="entry name" value="ADH_SHORT"/>
    <property type="match status" value="1"/>
</dbReference>
<dbReference type="InterPro" id="IPR002347">
    <property type="entry name" value="SDR_fam"/>
</dbReference>
<evidence type="ECO:0000313" key="5">
    <source>
        <dbReference type="EMBL" id="CEL03941.1"/>
    </source>
</evidence>
<accession>A0A0U4Z2N1</accession>
<name>A0A0U4Z2N1_ASPCI</name>